<evidence type="ECO:0000313" key="2">
    <source>
        <dbReference type="EMBL" id="RYR75904.1"/>
    </source>
</evidence>
<dbReference type="InterPro" id="IPR012349">
    <property type="entry name" value="Split_barrel_FMN-bd"/>
</dbReference>
<dbReference type="PANTHER" id="PTHR13343:SF22">
    <property type="entry name" value="GLUTAMYL-TRNA REDUCTASE-BINDING PROTEIN, CHLOROPLASTIC"/>
    <property type="match status" value="1"/>
</dbReference>
<dbReference type="Proteomes" id="UP000289738">
    <property type="component" value="Chromosome A01"/>
</dbReference>
<keyword evidence="3" id="KW-1185">Reference proteome</keyword>
<dbReference type="InterPro" id="IPR019595">
    <property type="entry name" value="DUF2470"/>
</dbReference>
<reference evidence="2 3" key="1">
    <citation type="submission" date="2019-01" db="EMBL/GenBank/DDBJ databases">
        <title>Sequencing of cultivated peanut Arachis hypogaea provides insights into genome evolution and oil improvement.</title>
        <authorList>
            <person name="Chen X."/>
        </authorList>
    </citation>
    <scope>NUCLEOTIDE SEQUENCE [LARGE SCALE GENOMIC DNA]</scope>
    <source>
        <strain evidence="3">cv. Fuhuasheng</strain>
        <tissue evidence="2">Leaves</tissue>
    </source>
</reference>
<dbReference type="Gene3D" id="3.20.180.10">
    <property type="entry name" value="PNP-oxidase-like"/>
    <property type="match status" value="1"/>
</dbReference>
<comment type="caution">
    <text evidence="2">The sequence shown here is derived from an EMBL/GenBank/DDBJ whole genome shotgun (WGS) entry which is preliminary data.</text>
</comment>
<protein>
    <recommendedName>
        <fullName evidence="1">DUF2470 domain-containing protein</fullName>
    </recommendedName>
</protein>
<dbReference type="Gene3D" id="2.30.110.10">
    <property type="entry name" value="Electron Transport, Fmn-binding Protein, Chain A"/>
    <property type="match status" value="1"/>
</dbReference>
<accession>A0A445EKE4</accession>
<dbReference type="AlphaFoldDB" id="A0A445EKE4"/>
<dbReference type="STRING" id="3818.A0A445EKE4"/>
<evidence type="ECO:0000313" key="3">
    <source>
        <dbReference type="Proteomes" id="UP000289738"/>
    </source>
</evidence>
<evidence type="ECO:0000259" key="1">
    <source>
        <dbReference type="Pfam" id="PF10615"/>
    </source>
</evidence>
<sequence length="325" mass="37125">MLFHSSVPFTPNSKTNRTHFHFSNFSSFKPLKCSLSAVSEAPHFELSTHSNKKPFPAKVSRTIMELATVGTLSALTNEGHEGSSSPLAIGVRFAVDPHEGTPFFFLNPTFPFSPQTPSSLHVQLNQSGLHTPQCTLQGTLTKPQDMSATKEYVVFLLCLCFEKILVLIVWHPLPLYNALFHCGGRGSEKKLIKILWFFSWKTFKRRDITKTLNLILYESLQKLIVSEINTNNMEDIIRFCTMYVDLDFQVLEAKMIWVDRLGFDMRLSSTQKGIFEVRIPFPREVTDEKGAKSTFNCMSQLAWEVERNVQPLDFEKVKQLKHIKS</sequence>
<proteinExistence type="predicted"/>
<dbReference type="EMBL" id="SDMP01000001">
    <property type="protein sequence ID" value="RYR75904.1"/>
    <property type="molecule type" value="Genomic_DNA"/>
</dbReference>
<dbReference type="GO" id="GO:0009507">
    <property type="term" value="C:chloroplast"/>
    <property type="evidence" value="ECO:0007669"/>
    <property type="project" value="TreeGrafter"/>
</dbReference>
<name>A0A445EKE4_ARAHY</name>
<dbReference type="InterPro" id="IPR037119">
    <property type="entry name" value="Haem_oxidase_HugZ-like_sf"/>
</dbReference>
<organism evidence="2 3">
    <name type="scientific">Arachis hypogaea</name>
    <name type="common">Peanut</name>
    <dbReference type="NCBI Taxonomy" id="3818"/>
    <lineage>
        <taxon>Eukaryota</taxon>
        <taxon>Viridiplantae</taxon>
        <taxon>Streptophyta</taxon>
        <taxon>Embryophyta</taxon>
        <taxon>Tracheophyta</taxon>
        <taxon>Spermatophyta</taxon>
        <taxon>Magnoliopsida</taxon>
        <taxon>eudicotyledons</taxon>
        <taxon>Gunneridae</taxon>
        <taxon>Pentapetalae</taxon>
        <taxon>rosids</taxon>
        <taxon>fabids</taxon>
        <taxon>Fabales</taxon>
        <taxon>Fabaceae</taxon>
        <taxon>Papilionoideae</taxon>
        <taxon>50 kb inversion clade</taxon>
        <taxon>dalbergioids sensu lato</taxon>
        <taxon>Dalbergieae</taxon>
        <taxon>Pterocarpus clade</taxon>
        <taxon>Arachis</taxon>
    </lineage>
</organism>
<dbReference type="Pfam" id="PF10615">
    <property type="entry name" value="DUF2470"/>
    <property type="match status" value="1"/>
</dbReference>
<feature type="domain" description="DUF2470" evidence="1">
    <location>
        <begin position="224"/>
        <end position="298"/>
    </location>
</feature>
<gene>
    <name evidence="2" type="ORF">Ahy_A01g000504</name>
</gene>
<dbReference type="SUPFAM" id="SSF50475">
    <property type="entry name" value="FMN-binding split barrel"/>
    <property type="match status" value="1"/>
</dbReference>
<dbReference type="PANTHER" id="PTHR13343">
    <property type="entry name" value="CREG1 PROTEIN"/>
    <property type="match status" value="1"/>
</dbReference>